<keyword evidence="2 4" id="KW-0689">Ribosomal protein</keyword>
<dbReference type="NCBIfam" id="TIGR01031">
    <property type="entry name" value="rpmF_bact"/>
    <property type="match status" value="1"/>
</dbReference>
<evidence type="ECO:0000313" key="4">
    <source>
        <dbReference type="EMBL" id="WZN62901.1"/>
    </source>
</evidence>
<dbReference type="GO" id="GO:0003735">
    <property type="term" value="F:structural constituent of ribosome"/>
    <property type="evidence" value="ECO:0007669"/>
    <property type="project" value="InterPro"/>
</dbReference>
<sequence length="130" mass="13540">MARFGTGLARRLAFGVSSSRSASCAGQPLLASSPAAQALGGALSVGLGEFFVAPTLVQTRGFAVPKRKVSRSKKGMKENHPSKRIRSKKTYSYCEKCDEVLGPHQICSGILNGTCTCSSLLKPAHGAAGN</sequence>
<dbReference type="Pfam" id="PF01783">
    <property type="entry name" value="Ribosomal_L32p"/>
    <property type="match status" value="1"/>
</dbReference>
<organism evidence="4 5">
    <name type="scientific">Chloropicon roscoffensis</name>
    <dbReference type="NCBI Taxonomy" id="1461544"/>
    <lineage>
        <taxon>Eukaryota</taxon>
        <taxon>Viridiplantae</taxon>
        <taxon>Chlorophyta</taxon>
        <taxon>Chloropicophyceae</taxon>
        <taxon>Chloropicales</taxon>
        <taxon>Chloropicaceae</taxon>
        <taxon>Chloropicon</taxon>
    </lineage>
</organism>
<comment type="similarity">
    <text evidence="1">Belongs to the bacterial ribosomal protein bL32 family.</text>
</comment>
<dbReference type="EMBL" id="CP151506">
    <property type="protein sequence ID" value="WZN62901.1"/>
    <property type="molecule type" value="Genomic_DNA"/>
</dbReference>
<dbReference type="InterPro" id="IPR002677">
    <property type="entry name" value="Ribosomal_bL32"/>
</dbReference>
<evidence type="ECO:0000256" key="1">
    <source>
        <dbReference type="ARBA" id="ARBA00008560"/>
    </source>
</evidence>
<evidence type="ECO:0000256" key="3">
    <source>
        <dbReference type="ARBA" id="ARBA00023274"/>
    </source>
</evidence>
<accession>A0AAX4P9Z8</accession>
<proteinExistence type="inferred from homology"/>
<protein>
    <submittedName>
        <fullName evidence="4">Ribosomal protein L32</fullName>
    </submittedName>
</protein>
<dbReference type="GO" id="GO:0006412">
    <property type="term" value="P:translation"/>
    <property type="evidence" value="ECO:0007669"/>
    <property type="project" value="InterPro"/>
</dbReference>
<name>A0AAX4P9Z8_9CHLO</name>
<gene>
    <name evidence="4" type="ORF">HKI87_06g44460</name>
</gene>
<dbReference type="SUPFAM" id="SSF57829">
    <property type="entry name" value="Zn-binding ribosomal proteins"/>
    <property type="match status" value="1"/>
</dbReference>
<dbReference type="InterPro" id="IPR011332">
    <property type="entry name" value="Ribosomal_zn-bd"/>
</dbReference>
<evidence type="ECO:0000256" key="2">
    <source>
        <dbReference type="ARBA" id="ARBA00022980"/>
    </source>
</evidence>
<keyword evidence="5" id="KW-1185">Reference proteome</keyword>
<dbReference type="GO" id="GO:0015934">
    <property type="term" value="C:large ribosomal subunit"/>
    <property type="evidence" value="ECO:0007669"/>
    <property type="project" value="InterPro"/>
</dbReference>
<reference evidence="4 5" key="1">
    <citation type="submission" date="2024-03" db="EMBL/GenBank/DDBJ databases">
        <title>Complete genome sequence of the green alga Chloropicon roscoffensis RCC1871.</title>
        <authorList>
            <person name="Lemieux C."/>
            <person name="Pombert J.-F."/>
            <person name="Otis C."/>
            <person name="Turmel M."/>
        </authorList>
    </citation>
    <scope>NUCLEOTIDE SEQUENCE [LARGE SCALE GENOMIC DNA]</scope>
    <source>
        <strain evidence="4 5">RCC1871</strain>
    </source>
</reference>
<dbReference type="AlphaFoldDB" id="A0AAX4P9Z8"/>
<evidence type="ECO:0000313" key="5">
    <source>
        <dbReference type="Proteomes" id="UP001472866"/>
    </source>
</evidence>
<keyword evidence="3" id="KW-0687">Ribonucleoprotein</keyword>
<dbReference type="Proteomes" id="UP001472866">
    <property type="component" value="Chromosome 06"/>
</dbReference>